<dbReference type="Pfam" id="PF10049">
    <property type="entry name" value="DUF2283"/>
    <property type="match status" value="1"/>
</dbReference>
<dbReference type="EMBL" id="DRXG01000034">
    <property type="protein sequence ID" value="HHN52029.1"/>
    <property type="molecule type" value="Genomic_DNA"/>
</dbReference>
<organism evidence="2">
    <name type="scientific">Caldiarchaeum subterraneum</name>
    <dbReference type="NCBI Taxonomy" id="311458"/>
    <lineage>
        <taxon>Archaea</taxon>
        <taxon>Nitrososphaerota</taxon>
        <taxon>Candidatus Caldarchaeales</taxon>
        <taxon>Candidatus Caldarchaeaceae</taxon>
        <taxon>Candidatus Caldarchaeum</taxon>
    </lineage>
</organism>
<name>A0A7C4E195_CALS0</name>
<dbReference type="InterPro" id="IPR019270">
    <property type="entry name" value="DUF2283"/>
</dbReference>
<dbReference type="EMBL" id="DTCM01000014">
    <property type="protein sequence ID" value="HGL40270.1"/>
    <property type="molecule type" value="Genomic_DNA"/>
</dbReference>
<gene>
    <name evidence="3" type="ORF">ENM30_01815</name>
    <name evidence="2" type="ORF">ENT82_01550</name>
    <name evidence="1" type="ORF">ENU43_01175</name>
</gene>
<proteinExistence type="predicted"/>
<evidence type="ECO:0000313" key="1">
    <source>
        <dbReference type="EMBL" id="HGL40270.1"/>
    </source>
</evidence>
<protein>
    <submittedName>
        <fullName evidence="2">DUF2283 domain-containing protein</fullName>
    </submittedName>
</protein>
<evidence type="ECO:0000313" key="2">
    <source>
        <dbReference type="EMBL" id="HGN89801.1"/>
    </source>
</evidence>
<sequence>MEEALRRLKVSGAYIHYDEEGDVLYVHFGDREALEGVEIGEGLIVDLDKDGEPAGLTITSFKTRLSLSKRS</sequence>
<reference evidence="2" key="1">
    <citation type="journal article" date="2020" name="mSystems">
        <title>Genome- and Community-Level Interaction Insights into Carbon Utilization and Element Cycling Functions of Hydrothermarchaeota in Hydrothermal Sediment.</title>
        <authorList>
            <person name="Zhou Z."/>
            <person name="Liu Y."/>
            <person name="Xu W."/>
            <person name="Pan J."/>
            <person name="Luo Z.H."/>
            <person name="Li M."/>
        </authorList>
    </citation>
    <scope>NUCLEOTIDE SEQUENCE [LARGE SCALE GENOMIC DNA]</scope>
    <source>
        <strain evidence="3">SpSt-1073</strain>
        <strain evidence="2">SpSt-613</strain>
        <strain evidence="1">SpSt-669</strain>
    </source>
</reference>
<accession>A0A7C4E195</accession>
<evidence type="ECO:0000313" key="3">
    <source>
        <dbReference type="EMBL" id="HHN52029.1"/>
    </source>
</evidence>
<comment type="caution">
    <text evidence="2">The sequence shown here is derived from an EMBL/GenBank/DDBJ whole genome shotgun (WGS) entry which is preliminary data.</text>
</comment>
<dbReference type="EMBL" id="DTAD01000017">
    <property type="protein sequence ID" value="HGN89801.1"/>
    <property type="molecule type" value="Genomic_DNA"/>
</dbReference>
<dbReference type="AlphaFoldDB" id="A0A7C4E195"/>